<gene>
    <name evidence="1" type="ORF">EGR_02474</name>
</gene>
<comment type="caution">
    <text evidence="1">The sequence shown here is derived from an EMBL/GenBank/DDBJ whole genome shotgun (WGS) entry which is preliminary data.</text>
</comment>
<dbReference type="Proteomes" id="UP000019149">
    <property type="component" value="Unassembled WGS sequence"/>
</dbReference>
<keyword evidence="2" id="KW-1185">Reference proteome</keyword>
<protein>
    <submittedName>
        <fullName evidence="1">mTERF domain-containing protein</fullName>
    </submittedName>
</protein>
<dbReference type="OrthoDB" id="637682at2759"/>
<dbReference type="EMBL" id="APAU02000011">
    <property type="protein sequence ID" value="EUB62678.1"/>
    <property type="molecule type" value="Genomic_DNA"/>
</dbReference>
<dbReference type="RefSeq" id="XP_024353874.1">
    <property type="nucleotide sequence ID" value="XM_024491723.1"/>
</dbReference>
<sequence>MRSLVLQVMEPGGWRSLFYSVVYATSLSVLQSVRNKFHATVCAAVTAADGRAWCACDARVAWAVVSALPKGAVVQWQFATSRRPLHLHVMVSAVAADEIPPPAHPGCCRFVLFKCGAVVPPHLGLPIVPVVRFLEESVNYGVSRRYNYVYFRYQEVAEIYKNWIKKLDIDKHYPQLPEASNLAPLVPHNECLRKLVELGADLSRMESEPGVANLLVKTDFNTAIAPKLWLLCNFGFELPHVSRIMTRVPKSIIKLSVEEIASRLKYFSDRGFSSNDVIRNRVLSTNAFHLHRRLQLPFDQIALCPRALCAPPRILAERTNFLKLSHRFQPDRTKPLYTPLDAIVEGTDGEFCQRFAEGKEDLFNDYLRTI</sequence>
<name>W6UND6_ECHGR</name>
<organism evidence="1 2">
    <name type="scientific">Echinococcus granulosus</name>
    <name type="common">Hydatid tapeworm</name>
    <dbReference type="NCBI Taxonomy" id="6210"/>
    <lineage>
        <taxon>Eukaryota</taxon>
        <taxon>Metazoa</taxon>
        <taxon>Spiralia</taxon>
        <taxon>Lophotrochozoa</taxon>
        <taxon>Platyhelminthes</taxon>
        <taxon>Cestoda</taxon>
        <taxon>Eucestoda</taxon>
        <taxon>Cyclophyllidea</taxon>
        <taxon>Taeniidae</taxon>
        <taxon>Echinococcus</taxon>
        <taxon>Echinococcus granulosus group</taxon>
    </lineage>
</organism>
<dbReference type="Gene3D" id="1.25.70.10">
    <property type="entry name" value="Transcription termination factor 3, mitochondrial"/>
    <property type="match status" value="1"/>
</dbReference>
<dbReference type="GeneID" id="36338189"/>
<dbReference type="InterPro" id="IPR038538">
    <property type="entry name" value="MTERF_sf"/>
</dbReference>
<evidence type="ECO:0000313" key="2">
    <source>
        <dbReference type="Proteomes" id="UP000019149"/>
    </source>
</evidence>
<proteinExistence type="predicted"/>
<evidence type="ECO:0000313" key="1">
    <source>
        <dbReference type="EMBL" id="EUB62678.1"/>
    </source>
</evidence>
<dbReference type="CTD" id="36338189"/>
<dbReference type="KEGG" id="egl:EGR_02474"/>
<dbReference type="AlphaFoldDB" id="W6UND6"/>
<reference evidence="1 2" key="1">
    <citation type="journal article" date="2013" name="Nat. Genet.">
        <title>The genome of the hydatid tapeworm Echinococcus granulosus.</title>
        <authorList>
            <person name="Zheng H."/>
            <person name="Zhang W."/>
            <person name="Zhang L."/>
            <person name="Zhang Z."/>
            <person name="Li J."/>
            <person name="Lu G."/>
            <person name="Zhu Y."/>
            <person name="Wang Y."/>
            <person name="Huang Y."/>
            <person name="Liu J."/>
            <person name="Kang H."/>
            <person name="Chen J."/>
            <person name="Wang L."/>
            <person name="Chen A."/>
            <person name="Yu S."/>
            <person name="Gao Z."/>
            <person name="Jin L."/>
            <person name="Gu W."/>
            <person name="Wang Z."/>
            <person name="Zhao L."/>
            <person name="Shi B."/>
            <person name="Wen H."/>
            <person name="Lin R."/>
            <person name="Jones M.K."/>
            <person name="Brejova B."/>
            <person name="Vinar T."/>
            <person name="Zhao G."/>
            <person name="McManus D.P."/>
            <person name="Chen Z."/>
            <person name="Zhou Y."/>
            <person name="Wang S."/>
        </authorList>
    </citation>
    <scope>NUCLEOTIDE SEQUENCE [LARGE SCALE GENOMIC DNA]</scope>
</reference>
<dbReference type="STRING" id="6210.W6UND6"/>
<accession>W6UND6</accession>